<accession>A0AAU9IZZ7</accession>
<dbReference type="EMBL" id="CAJZBQ010000022">
    <property type="protein sequence ID" value="CAG9319268.1"/>
    <property type="molecule type" value="Genomic_DNA"/>
</dbReference>
<dbReference type="GO" id="GO:0019825">
    <property type="term" value="F:oxygen binding"/>
    <property type="evidence" value="ECO:0007669"/>
    <property type="project" value="InterPro"/>
</dbReference>
<protein>
    <submittedName>
        <fullName evidence="1">Uncharacterized protein</fullName>
    </submittedName>
</protein>
<dbReference type="InterPro" id="IPR012292">
    <property type="entry name" value="Globin/Proto"/>
</dbReference>
<sequence length="699" mass="81361">MDIPKILECLKDFHQNAIVRDEIINFREDIRSLINTSLQKGLLRSIQSKAIAFPEFAKNSYVHKLNNLLPKSTESQNLNIFQQFAKYNTKIKPKISIPTTLLKMDNISVPFALFTSQNGSIEVQSSEIVEDDFFEPFTNKRSSFIPLFCYKLKSKGVSLLFSADDAKKTWKSAESNALLQYFINCKSNPQSIIRVVWRKCTTSKYYTIINRSKTIYRSFKNPQRNKKRAMTLNKSYSNLCDFKYRNMIQPLSQSVNNPFKLKSKPQEFIRSGLVRSRTEIPHKSNKTNNFPLEASLSSECILEEDDLSVQEKSFSLDEIIFNDARDRGFVVNTKEIESCYGIEVNTKIPQIEKMLEEIVNFLSTQVFYQQGVGGIVLDFIQDKNQNWFFLECNEYFIDSKLPIEIGRMKNKQMKILKTRRARSFDETVKKKSEGRAKENSLQRVREEVKNENMLPFKIRKKASKVNKASIDSEKELLVRYNTINEKLNKIISSKKLVFSKNCLDEPSNNYPINSNFSSPYNDKKSSQIYQFQASKKKLLNKQIDSLWNDKQHAYTKKCFSDTVDHFDEIISKIKMAKTGFKNLVEKYGGSEFWDSFIVSLYNQILSSETLSRHFKNSQLKDFARIHSGIFQIFSGSVGLELRRKIRSVHHHLGISERDFDCYTEIFFKTLDEYRVQEEDKQLIASQIKSMKGLICKQAQ</sequence>
<proteinExistence type="predicted"/>
<keyword evidence="2" id="KW-1185">Reference proteome</keyword>
<gene>
    <name evidence="1" type="ORF">BSTOLATCC_MIC23476</name>
</gene>
<dbReference type="Gene3D" id="1.10.490.10">
    <property type="entry name" value="Globins"/>
    <property type="match status" value="1"/>
</dbReference>
<reference evidence="1" key="1">
    <citation type="submission" date="2021-09" db="EMBL/GenBank/DDBJ databases">
        <authorList>
            <consortium name="AG Swart"/>
            <person name="Singh M."/>
            <person name="Singh A."/>
            <person name="Seah K."/>
            <person name="Emmerich C."/>
        </authorList>
    </citation>
    <scope>NUCLEOTIDE SEQUENCE</scope>
    <source>
        <strain evidence="1">ATCC30299</strain>
    </source>
</reference>
<comment type="caution">
    <text evidence="1">The sequence shown here is derived from an EMBL/GenBank/DDBJ whole genome shotgun (WGS) entry which is preliminary data.</text>
</comment>
<dbReference type="Proteomes" id="UP001162131">
    <property type="component" value="Unassembled WGS sequence"/>
</dbReference>
<dbReference type="SUPFAM" id="SSF46458">
    <property type="entry name" value="Globin-like"/>
    <property type="match status" value="1"/>
</dbReference>
<dbReference type="AlphaFoldDB" id="A0AAU9IZZ7"/>
<name>A0AAU9IZZ7_9CILI</name>
<dbReference type="InterPro" id="IPR009050">
    <property type="entry name" value="Globin-like_sf"/>
</dbReference>
<organism evidence="1 2">
    <name type="scientific">Blepharisma stoltei</name>
    <dbReference type="NCBI Taxonomy" id="1481888"/>
    <lineage>
        <taxon>Eukaryota</taxon>
        <taxon>Sar</taxon>
        <taxon>Alveolata</taxon>
        <taxon>Ciliophora</taxon>
        <taxon>Postciliodesmatophora</taxon>
        <taxon>Heterotrichea</taxon>
        <taxon>Heterotrichida</taxon>
        <taxon>Blepharismidae</taxon>
        <taxon>Blepharisma</taxon>
    </lineage>
</organism>
<evidence type="ECO:0000313" key="1">
    <source>
        <dbReference type="EMBL" id="CAG9319268.1"/>
    </source>
</evidence>
<evidence type="ECO:0000313" key="2">
    <source>
        <dbReference type="Proteomes" id="UP001162131"/>
    </source>
</evidence>
<dbReference type="GO" id="GO:0020037">
    <property type="term" value="F:heme binding"/>
    <property type="evidence" value="ECO:0007669"/>
    <property type="project" value="InterPro"/>
</dbReference>